<reference evidence="1 2" key="1">
    <citation type="submission" date="2024-06" db="EMBL/GenBank/DDBJ databases">
        <title>The Natural Products Discovery Center: Release of the First 8490 Sequenced Strains for Exploring Actinobacteria Biosynthetic Diversity.</title>
        <authorList>
            <person name="Kalkreuter E."/>
            <person name="Kautsar S.A."/>
            <person name="Yang D."/>
            <person name="Bader C.D."/>
            <person name="Teijaro C.N."/>
            <person name="Fluegel L."/>
            <person name="Davis C.M."/>
            <person name="Simpson J.R."/>
            <person name="Lauterbach L."/>
            <person name="Steele A.D."/>
            <person name="Gui C."/>
            <person name="Meng S."/>
            <person name="Li G."/>
            <person name="Viehrig K."/>
            <person name="Ye F."/>
            <person name="Su P."/>
            <person name="Kiefer A.F."/>
            <person name="Nichols A."/>
            <person name="Cepeda A.J."/>
            <person name="Yan W."/>
            <person name="Fan B."/>
            <person name="Jiang Y."/>
            <person name="Adhikari A."/>
            <person name="Zheng C.-J."/>
            <person name="Schuster L."/>
            <person name="Cowan T.M."/>
            <person name="Smanski M.J."/>
            <person name="Chevrette M.G."/>
            <person name="De Carvalho L.P.S."/>
            <person name="Shen B."/>
        </authorList>
    </citation>
    <scope>NUCLEOTIDE SEQUENCE [LARGE SCALE GENOMIC DNA]</scope>
    <source>
        <strain evidence="1 2">NPDC001166</strain>
    </source>
</reference>
<gene>
    <name evidence="1" type="ORF">ABT272_44735</name>
</gene>
<dbReference type="EMBL" id="JBEPAZ010000146">
    <property type="protein sequence ID" value="MER6434604.1"/>
    <property type="molecule type" value="Genomic_DNA"/>
</dbReference>
<accession>A0ABV1ULK2</accession>
<comment type="caution">
    <text evidence="1">The sequence shown here is derived from an EMBL/GenBank/DDBJ whole genome shotgun (WGS) entry which is preliminary data.</text>
</comment>
<dbReference type="RefSeq" id="WP_352066409.1">
    <property type="nucleotide sequence ID" value="NZ_JBEPAZ010000146.1"/>
</dbReference>
<dbReference type="Proteomes" id="UP001470023">
    <property type="component" value="Unassembled WGS sequence"/>
</dbReference>
<evidence type="ECO:0000313" key="2">
    <source>
        <dbReference type="Proteomes" id="UP001470023"/>
    </source>
</evidence>
<proteinExistence type="predicted"/>
<keyword evidence="2" id="KW-1185">Reference proteome</keyword>
<organism evidence="1 2">
    <name type="scientific">Streptomyces sp. 900105245</name>
    <dbReference type="NCBI Taxonomy" id="3154379"/>
    <lineage>
        <taxon>Bacteria</taxon>
        <taxon>Bacillati</taxon>
        <taxon>Actinomycetota</taxon>
        <taxon>Actinomycetes</taxon>
        <taxon>Kitasatosporales</taxon>
        <taxon>Streptomycetaceae</taxon>
        <taxon>Streptomyces</taxon>
    </lineage>
</organism>
<sequence length="124" mass="13540">MGFAPKDVHAAESFLQELAPPHHMGAVSARKYAPLLLRSMAGQGWPSILDVDRSVLARELTRDREGFKRVSSLVPTRIRDLARYDVIASAGRRQGGPVSGREQCPVHPGRIRGRCVECALAVPS</sequence>
<protein>
    <submittedName>
        <fullName evidence="1">Uncharacterized protein</fullName>
    </submittedName>
</protein>
<name>A0ABV1ULK2_9ACTN</name>
<evidence type="ECO:0000313" key="1">
    <source>
        <dbReference type="EMBL" id="MER6434604.1"/>
    </source>
</evidence>